<dbReference type="RefSeq" id="WP_159230809.1">
    <property type="nucleotide sequence ID" value="NZ_CACSIP010000017.1"/>
</dbReference>
<accession>A0A5S9QN43</accession>
<evidence type="ECO:0000256" key="1">
    <source>
        <dbReference type="SAM" id="SignalP"/>
    </source>
</evidence>
<sequence>MRNLYVRSTIATLAAAPIAAVSLFGAGIGSAQPLNCINGQFWDPITNTCQTPRPAGDCAPGEYWNALSNVCRPLGQL</sequence>
<reference evidence="2 3" key="1">
    <citation type="submission" date="2019-11" db="EMBL/GenBank/DDBJ databases">
        <authorList>
            <person name="Holert J."/>
        </authorList>
    </citation>
    <scope>NUCLEOTIDE SEQUENCE [LARGE SCALE GENOMIC DNA]</scope>
    <source>
        <strain evidence="2">BC8_1</strain>
    </source>
</reference>
<evidence type="ECO:0000313" key="3">
    <source>
        <dbReference type="Proteomes" id="UP000430146"/>
    </source>
</evidence>
<dbReference type="Proteomes" id="UP000430146">
    <property type="component" value="Unassembled WGS sequence"/>
</dbReference>
<evidence type="ECO:0000313" key="2">
    <source>
        <dbReference type="EMBL" id="CAA0119943.1"/>
    </source>
</evidence>
<proteinExistence type="predicted"/>
<organism evidence="2 3">
    <name type="scientific">Mycolicibacterium vanbaalenii</name>
    <name type="common">Mycobacterium vanbaalenii</name>
    <dbReference type="NCBI Taxonomy" id="110539"/>
    <lineage>
        <taxon>Bacteria</taxon>
        <taxon>Bacillati</taxon>
        <taxon>Actinomycetota</taxon>
        <taxon>Actinomycetes</taxon>
        <taxon>Mycobacteriales</taxon>
        <taxon>Mycobacteriaceae</taxon>
        <taxon>Mycolicibacterium</taxon>
    </lineage>
</organism>
<keyword evidence="1" id="KW-0732">Signal</keyword>
<dbReference type="OrthoDB" id="4629142at2"/>
<feature type="signal peptide" evidence="1">
    <location>
        <begin position="1"/>
        <end position="31"/>
    </location>
</feature>
<keyword evidence="3" id="KW-1185">Reference proteome</keyword>
<dbReference type="EMBL" id="CACSIP010000017">
    <property type="protein sequence ID" value="CAA0119943.1"/>
    <property type="molecule type" value="Genomic_DNA"/>
</dbReference>
<name>A0A5S9QN43_MYCVN</name>
<protein>
    <recommendedName>
        <fullName evidence="4">Chitin-binding type-2 domain-containing protein</fullName>
    </recommendedName>
</protein>
<feature type="chain" id="PRO_5024966038" description="Chitin-binding type-2 domain-containing protein" evidence="1">
    <location>
        <begin position="32"/>
        <end position="77"/>
    </location>
</feature>
<dbReference type="AlphaFoldDB" id="A0A5S9QN43"/>
<gene>
    <name evidence="2" type="ORF">AELLOGFF_04202</name>
</gene>
<evidence type="ECO:0008006" key="4">
    <source>
        <dbReference type="Google" id="ProtNLM"/>
    </source>
</evidence>